<dbReference type="InterPro" id="IPR015797">
    <property type="entry name" value="NUDIX_hydrolase-like_dom_sf"/>
</dbReference>
<evidence type="ECO:0000313" key="3">
    <source>
        <dbReference type="EMBL" id="RGD56495.1"/>
    </source>
</evidence>
<protein>
    <submittedName>
        <fullName evidence="3">NUDIX hydrolase</fullName>
    </submittedName>
</protein>
<dbReference type="Pfam" id="PF00293">
    <property type="entry name" value="NUDIX"/>
    <property type="match status" value="1"/>
</dbReference>
<gene>
    <name evidence="3" type="ORF">DR950_00645</name>
</gene>
<keyword evidence="1 3" id="KW-0378">Hydrolase</keyword>
<evidence type="ECO:0000259" key="2">
    <source>
        <dbReference type="PROSITE" id="PS51462"/>
    </source>
</evidence>
<dbReference type="RefSeq" id="WP_049655277.1">
    <property type="nucleotide sequence ID" value="NZ_QVIG01000001.1"/>
</dbReference>
<dbReference type="PROSITE" id="PS00893">
    <property type="entry name" value="NUDIX_BOX"/>
    <property type="match status" value="1"/>
</dbReference>
<dbReference type="SUPFAM" id="SSF55811">
    <property type="entry name" value="Nudix"/>
    <property type="match status" value="1"/>
</dbReference>
<organism evidence="3 4">
    <name type="scientific">Kitasatospora xanthocidica</name>
    <dbReference type="NCBI Taxonomy" id="83382"/>
    <lineage>
        <taxon>Bacteria</taxon>
        <taxon>Bacillati</taxon>
        <taxon>Actinomycetota</taxon>
        <taxon>Actinomycetes</taxon>
        <taxon>Kitasatosporales</taxon>
        <taxon>Streptomycetaceae</taxon>
        <taxon>Kitasatospora</taxon>
    </lineage>
</organism>
<accession>A0A372ZMM6</accession>
<dbReference type="Proteomes" id="UP000263377">
    <property type="component" value="Unassembled WGS sequence"/>
</dbReference>
<dbReference type="PROSITE" id="PS51462">
    <property type="entry name" value="NUDIX"/>
    <property type="match status" value="1"/>
</dbReference>
<dbReference type="EMBL" id="QVIG01000001">
    <property type="protein sequence ID" value="RGD56495.1"/>
    <property type="molecule type" value="Genomic_DNA"/>
</dbReference>
<dbReference type="AlphaFoldDB" id="A0A372ZMM6"/>
<sequence length="146" mass="15635">MTNTQLPTRDAAVIVARDSNGLVAVLTAPFPLHGGEYLFLPGGRQEGDESPEKCAQRELREEAGITAATWRPLGSYAIVPGSTARLHLFEARDLTLGPQELAPGEDGFKLMWWPMEDALAAVGEGRFLLQGGPLALLLADRQPSAA</sequence>
<name>A0A372ZMM6_9ACTN</name>
<evidence type="ECO:0000313" key="4">
    <source>
        <dbReference type="Proteomes" id="UP000263377"/>
    </source>
</evidence>
<comment type="caution">
    <text evidence="3">The sequence shown here is derived from an EMBL/GenBank/DDBJ whole genome shotgun (WGS) entry which is preliminary data.</text>
</comment>
<feature type="domain" description="Nudix hydrolase" evidence="2">
    <location>
        <begin position="7"/>
        <end position="142"/>
    </location>
</feature>
<evidence type="ECO:0000256" key="1">
    <source>
        <dbReference type="ARBA" id="ARBA00022801"/>
    </source>
</evidence>
<dbReference type="InterPro" id="IPR020084">
    <property type="entry name" value="NUDIX_hydrolase_CS"/>
</dbReference>
<keyword evidence="4" id="KW-1185">Reference proteome</keyword>
<reference evidence="3 4" key="1">
    <citation type="submission" date="2018-08" db="EMBL/GenBank/DDBJ databases">
        <title>Diversity &amp; Physiological Properties of Lignin-Decomposing Actinobacteria from Soil.</title>
        <authorList>
            <person name="Roh S.G."/>
            <person name="Kim S.B."/>
        </authorList>
    </citation>
    <scope>NUCLEOTIDE SEQUENCE [LARGE SCALE GENOMIC DNA]</scope>
    <source>
        <strain evidence="3 4">MMS17-GH009</strain>
    </source>
</reference>
<proteinExistence type="predicted"/>
<dbReference type="GO" id="GO:0016787">
    <property type="term" value="F:hydrolase activity"/>
    <property type="evidence" value="ECO:0007669"/>
    <property type="project" value="UniProtKB-KW"/>
</dbReference>
<dbReference type="InterPro" id="IPR000086">
    <property type="entry name" value="NUDIX_hydrolase_dom"/>
</dbReference>
<dbReference type="Gene3D" id="3.90.79.10">
    <property type="entry name" value="Nucleoside Triphosphate Pyrophosphohydrolase"/>
    <property type="match status" value="1"/>
</dbReference>